<dbReference type="Gene3D" id="3.40.1190.20">
    <property type="match status" value="1"/>
</dbReference>
<dbReference type="PANTHER" id="PTHR43085:SF57">
    <property type="entry name" value="CARBOHYDRATE KINASE PFKB DOMAIN-CONTAINING PROTEIN"/>
    <property type="match status" value="1"/>
</dbReference>
<comment type="similarity">
    <text evidence="1">Belongs to the carbohydrate kinase PfkB family.</text>
</comment>
<dbReference type="GO" id="GO:0016301">
    <property type="term" value="F:kinase activity"/>
    <property type="evidence" value="ECO:0007669"/>
    <property type="project" value="UniProtKB-KW"/>
</dbReference>
<dbReference type="InterPro" id="IPR011611">
    <property type="entry name" value="PfkB_dom"/>
</dbReference>
<reference evidence="5" key="1">
    <citation type="submission" date="2018-05" db="EMBL/GenBank/DDBJ databases">
        <authorList>
            <person name="Lanie J.A."/>
            <person name="Ng W.-L."/>
            <person name="Kazmierczak K.M."/>
            <person name="Andrzejewski T.M."/>
            <person name="Davidsen T.M."/>
            <person name="Wayne K.J."/>
            <person name="Tettelin H."/>
            <person name="Glass J.I."/>
            <person name="Rusch D."/>
            <person name="Podicherti R."/>
            <person name="Tsui H.-C.T."/>
            <person name="Winkler M.E."/>
        </authorList>
    </citation>
    <scope>NUCLEOTIDE SEQUENCE</scope>
</reference>
<dbReference type="EMBL" id="UINC01023174">
    <property type="protein sequence ID" value="SVA94305.1"/>
    <property type="molecule type" value="Genomic_DNA"/>
</dbReference>
<accession>A0A381ZYB5</accession>
<evidence type="ECO:0000256" key="3">
    <source>
        <dbReference type="ARBA" id="ARBA00022777"/>
    </source>
</evidence>
<dbReference type="AlphaFoldDB" id="A0A381ZYB5"/>
<keyword evidence="3" id="KW-0418">Kinase</keyword>
<proteinExistence type="inferred from homology"/>
<evidence type="ECO:0000256" key="1">
    <source>
        <dbReference type="ARBA" id="ARBA00010688"/>
    </source>
</evidence>
<keyword evidence="2" id="KW-0808">Transferase</keyword>
<dbReference type="InterPro" id="IPR029056">
    <property type="entry name" value="Ribokinase-like"/>
</dbReference>
<sequence length="292" mass="31415">MLADLNRDPLKGLQVASFGEVLFDMIDDEPHLGGAPLNFAWYASQMGAEVSLLSTVGKDQLGDRALNTILNTKIEAIVTRSELPTGVAEVSSDGSFTIARGKAWENISVPISSGRDLQLLYFGSLAQVSKENRSSLKTLLDRNPKYVFVDLNLRANCYTKQTIEDCLYYATMLKVNEKEWNVVSEITGINEPELLMRRKRLNAMAVTRGGNGATLYSAAGGVEFKPSNIDLVDQTGAGDAFSAVLAVGILINAHPAQALAASCQAGAVVASKKGALVDLPKDILEAYEEELS</sequence>
<dbReference type="PANTHER" id="PTHR43085">
    <property type="entry name" value="HEXOKINASE FAMILY MEMBER"/>
    <property type="match status" value="1"/>
</dbReference>
<evidence type="ECO:0000313" key="5">
    <source>
        <dbReference type="EMBL" id="SVA94305.1"/>
    </source>
</evidence>
<dbReference type="SUPFAM" id="SSF53613">
    <property type="entry name" value="Ribokinase-like"/>
    <property type="match status" value="1"/>
</dbReference>
<dbReference type="InterPro" id="IPR050306">
    <property type="entry name" value="PfkB_Carbo_kinase"/>
</dbReference>
<evidence type="ECO:0000259" key="4">
    <source>
        <dbReference type="Pfam" id="PF00294"/>
    </source>
</evidence>
<feature type="domain" description="Carbohydrate kinase PfkB" evidence="4">
    <location>
        <begin position="29"/>
        <end position="281"/>
    </location>
</feature>
<name>A0A381ZYB5_9ZZZZ</name>
<organism evidence="5">
    <name type="scientific">marine metagenome</name>
    <dbReference type="NCBI Taxonomy" id="408172"/>
    <lineage>
        <taxon>unclassified sequences</taxon>
        <taxon>metagenomes</taxon>
        <taxon>ecological metagenomes</taxon>
    </lineage>
</organism>
<evidence type="ECO:0000256" key="2">
    <source>
        <dbReference type="ARBA" id="ARBA00022679"/>
    </source>
</evidence>
<dbReference type="Pfam" id="PF00294">
    <property type="entry name" value="PfkB"/>
    <property type="match status" value="1"/>
</dbReference>
<protein>
    <recommendedName>
        <fullName evidence="4">Carbohydrate kinase PfkB domain-containing protein</fullName>
    </recommendedName>
</protein>
<gene>
    <name evidence="5" type="ORF">METZ01_LOCUS147159</name>
</gene>